<accession>G4ZRA0</accession>
<dbReference type="InterPro" id="IPR054463">
    <property type="entry name" value="PexRD54_WY"/>
</dbReference>
<evidence type="ECO:0000313" key="8">
    <source>
        <dbReference type="EMBL" id="EGZ13785.1"/>
    </source>
</evidence>
<dbReference type="GO" id="GO:0043657">
    <property type="term" value="C:host cell"/>
    <property type="evidence" value="ECO:0007669"/>
    <property type="project" value="UniProtKB-SubCell"/>
</dbReference>
<keyword evidence="6" id="KW-0843">Virulence</keyword>
<dbReference type="RefSeq" id="XP_009531214.1">
    <property type="nucleotide sequence ID" value="XM_009532919.1"/>
</dbReference>
<dbReference type="KEGG" id="psoj:PHYSODRAFT_335516"/>
<comment type="similarity">
    <text evidence="3">Belongs to the RxLR effector family.</text>
</comment>
<keyword evidence="4" id="KW-0964">Secreted</keyword>
<evidence type="ECO:0000256" key="2">
    <source>
        <dbReference type="ARBA" id="ARBA00004613"/>
    </source>
</evidence>
<reference evidence="8 9" key="1">
    <citation type="journal article" date="2006" name="Science">
        <title>Phytophthora genome sequences uncover evolutionary origins and mechanisms of pathogenesis.</title>
        <authorList>
            <person name="Tyler B.M."/>
            <person name="Tripathy S."/>
            <person name="Zhang X."/>
            <person name="Dehal P."/>
            <person name="Jiang R.H."/>
            <person name="Aerts A."/>
            <person name="Arredondo F.D."/>
            <person name="Baxter L."/>
            <person name="Bensasson D."/>
            <person name="Beynon J.L."/>
            <person name="Chapman J."/>
            <person name="Damasceno C.M."/>
            <person name="Dorrance A.E."/>
            <person name="Dou D."/>
            <person name="Dickerman A.W."/>
            <person name="Dubchak I.L."/>
            <person name="Garbelotto M."/>
            <person name="Gijzen M."/>
            <person name="Gordon S.G."/>
            <person name="Govers F."/>
            <person name="Grunwald N.J."/>
            <person name="Huang W."/>
            <person name="Ivors K.L."/>
            <person name="Jones R.W."/>
            <person name="Kamoun S."/>
            <person name="Krampis K."/>
            <person name="Lamour K.H."/>
            <person name="Lee M.K."/>
            <person name="McDonald W.H."/>
            <person name="Medina M."/>
            <person name="Meijer H.J."/>
            <person name="Nordberg E.K."/>
            <person name="Maclean D.J."/>
            <person name="Ospina-Giraldo M.D."/>
            <person name="Morris P.F."/>
            <person name="Phuntumart V."/>
            <person name="Putnam N.H."/>
            <person name="Rash S."/>
            <person name="Rose J.K."/>
            <person name="Sakihama Y."/>
            <person name="Salamov A.A."/>
            <person name="Savidor A."/>
            <person name="Scheuring C.F."/>
            <person name="Smith B.M."/>
            <person name="Sobral B.W."/>
            <person name="Terry A."/>
            <person name="Torto-Alalibo T.A."/>
            <person name="Win J."/>
            <person name="Xu Z."/>
            <person name="Zhang H."/>
            <person name="Grigoriev I.V."/>
            <person name="Rokhsar D.S."/>
            <person name="Boore J.L."/>
        </authorList>
    </citation>
    <scope>NUCLEOTIDE SEQUENCE [LARGE SCALE GENOMIC DNA]</scope>
    <source>
        <strain evidence="8 9">P6497</strain>
    </source>
</reference>
<dbReference type="Pfam" id="PF22748">
    <property type="entry name" value="PexRD54_WY"/>
    <property type="match status" value="1"/>
</dbReference>
<evidence type="ECO:0000256" key="4">
    <source>
        <dbReference type="ARBA" id="ARBA00022525"/>
    </source>
</evidence>
<sequence length="240" mass="27360">MHPKQKTTVIDILLGYYTDEALAQMLSLAKKNPSTEKLKDPTEVSKLLNAGTSDALLQTYVSKYNWAPQLETWLEYVDFFKTKHPGTQESTNAILTARYGDEALAKMIIELKAKPDTAKLAKEMETEQMKGWMSSQTSPHLLFELLDLKGAGDDLLADPLFSIWEFDDEALTKIIIVGKSYSKTSQRAKALQKTQLSKWLEEKQAQDFVSKWLKVKGTAADSVERLTYRKYRESYNAKYE</sequence>
<dbReference type="GO" id="GO:0005576">
    <property type="term" value="C:extracellular region"/>
    <property type="evidence" value="ECO:0007669"/>
    <property type="project" value="UniProtKB-SubCell"/>
</dbReference>
<evidence type="ECO:0000256" key="3">
    <source>
        <dbReference type="ARBA" id="ARBA00010400"/>
    </source>
</evidence>
<dbReference type="GeneID" id="20647036"/>
<gene>
    <name evidence="8" type="ORF">PHYSODRAFT_335516</name>
</gene>
<evidence type="ECO:0000256" key="1">
    <source>
        <dbReference type="ARBA" id="ARBA00004340"/>
    </source>
</evidence>
<keyword evidence="5" id="KW-0732">Signal</keyword>
<keyword evidence="9" id="KW-1185">Reference proteome</keyword>
<feature type="domain" description="RxLR effector PexRD54 WY" evidence="7">
    <location>
        <begin position="127"/>
        <end position="164"/>
    </location>
</feature>
<evidence type="ECO:0000259" key="7">
    <source>
        <dbReference type="Pfam" id="PF22748"/>
    </source>
</evidence>
<dbReference type="EMBL" id="JH159156">
    <property type="protein sequence ID" value="EGZ13785.1"/>
    <property type="molecule type" value="Genomic_DNA"/>
</dbReference>
<dbReference type="Proteomes" id="UP000002640">
    <property type="component" value="Unassembled WGS sequence"/>
</dbReference>
<dbReference type="AlphaFoldDB" id="G4ZRA0"/>
<evidence type="ECO:0000313" key="9">
    <source>
        <dbReference type="Proteomes" id="UP000002640"/>
    </source>
</evidence>
<protein>
    <recommendedName>
        <fullName evidence="7">RxLR effector PexRD54 WY domain-containing protein</fullName>
    </recommendedName>
</protein>
<proteinExistence type="inferred from homology"/>
<comment type="subcellular location">
    <subcellularLocation>
        <location evidence="1">Host cell</location>
    </subcellularLocation>
    <subcellularLocation>
        <location evidence="2">Secreted</location>
    </subcellularLocation>
</comment>
<dbReference type="OMA" id="METEQMK"/>
<dbReference type="InParanoid" id="G4ZRA0"/>
<name>G4ZRA0_PHYSP</name>
<evidence type="ECO:0000256" key="5">
    <source>
        <dbReference type="ARBA" id="ARBA00022729"/>
    </source>
</evidence>
<organism evidence="8 9">
    <name type="scientific">Phytophthora sojae (strain P6497)</name>
    <name type="common">Soybean stem and root rot agent</name>
    <name type="synonym">Phytophthora megasperma f. sp. glycines</name>
    <dbReference type="NCBI Taxonomy" id="1094619"/>
    <lineage>
        <taxon>Eukaryota</taxon>
        <taxon>Sar</taxon>
        <taxon>Stramenopiles</taxon>
        <taxon>Oomycota</taxon>
        <taxon>Peronosporomycetes</taxon>
        <taxon>Peronosporales</taxon>
        <taxon>Peronosporaceae</taxon>
        <taxon>Phytophthora</taxon>
    </lineage>
</organism>
<evidence type="ECO:0000256" key="6">
    <source>
        <dbReference type="ARBA" id="ARBA00023026"/>
    </source>
</evidence>
<dbReference type="SMR" id="G4ZRA0"/>